<gene>
    <name evidence="3" type="ORF">GCM10011396_50520</name>
</gene>
<feature type="signal peptide" evidence="1">
    <location>
        <begin position="1"/>
        <end position="23"/>
    </location>
</feature>
<feature type="domain" description="Ice-binding protein C-terminal" evidence="2">
    <location>
        <begin position="226"/>
        <end position="249"/>
    </location>
</feature>
<evidence type="ECO:0000313" key="4">
    <source>
        <dbReference type="Proteomes" id="UP000637423"/>
    </source>
</evidence>
<feature type="chain" id="PRO_5036814919" description="Ice-binding protein C-terminal domain-containing protein" evidence="1">
    <location>
        <begin position="24"/>
        <end position="253"/>
    </location>
</feature>
<dbReference type="Pfam" id="PF07589">
    <property type="entry name" value="PEP-CTERM"/>
    <property type="match status" value="1"/>
</dbReference>
<dbReference type="NCBIfam" id="TIGR02595">
    <property type="entry name" value="PEP_CTERM"/>
    <property type="match status" value="1"/>
</dbReference>
<comment type="caution">
    <text evidence="3">The sequence shown here is derived from an EMBL/GenBank/DDBJ whole genome shotgun (WGS) entry which is preliminary data.</text>
</comment>
<evidence type="ECO:0000256" key="1">
    <source>
        <dbReference type="SAM" id="SignalP"/>
    </source>
</evidence>
<keyword evidence="1" id="KW-0732">Signal</keyword>
<reference evidence="3" key="1">
    <citation type="journal article" date="2014" name="Int. J. Syst. Evol. Microbiol.">
        <title>Complete genome sequence of Corynebacterium casei LMG S-19264T (=DSM 44701T), isolated from a smear-ripened cheese.</title>
        <authorList>
            <consortium name="US DOE Joint Genome Institute (JGI-PGF)"/>
            <person name="Walter F."/>
            <person name="Albersmeier A."/>
            <person name="Kalinowski J."/>
            <person name="Ruckert C."/>
        </authorList>
    </citation>
    <scope>NUCLEOTIDE SEQUENCE</scope>
    <source>
        <strain evidence="3">CGMCC 1.10998</strain>
    </source>
</reference>
<evidence type="ECO:0000259" key="2">
    <source>
        <dbReference type="Pfam" id="PF07589"/>
    </source>
</evidence>
<dbReference type="InterPro" id="IPR013424">
    <property type="entry name" value="Ice-binding_C"/>
</dbReference>
<dbReference type="Proteomes" id="UP000637423">
    <property type="component" value="Unassembled WGS sequence"/>
</dbReference>
<evidence type="ECO:0000313" key="3">
    <source>
        <dbReference type="EMBL" id="GGC96953.1"/>
    </source>
</evidence>
<dbReference type="AlphaFoldDB" id="A0A916V0C3"/>
<name>A0A916V0C3_9BURK</name>
<sequence>MNFLKKAMFGAAAAMALVGSVHATPINVGGVIFDPDAPLNLSGTTDTITQSINPSTGELSGYGIITKLNTDSTFCPGCELTFKYSGYTPVSSGTVPTPAGTGQTIFYTGGIISIYVDVSKDATAAGALGLNDANTTNGVLWLQLAGHNINGTSLTGINFTSLAGSKLVGGLLGNGQWDVTGGLADSYLNTNTQADGSDFSFTNSFTTFPTNSILFATGSGTFNGSAIPEPGSMALIGLGMLAAGVLRRRNAAK</sequence>
<organism evidence="3 4">
    <name type="scientific">Undibacterium terreum</name>
    <dbReference type="NCBI Taxonomy" id="1224302"/>
    <lineage>
        <taxon>Bacteria</taxon>
        <taxon>Pseudomonadati</taxon>
        <taxon>Pseudomonadota</taxon>
        <taxon>Betaproteobacteria</taxon>
        <taxon>Burkholderiales</taxon>
        <taxon>Oxalobacteraceae</taxon>
        <taxon>Undibacterium</taxon>
    </lineage>
</organism>
<dbReference type="RefSeq" id="WP_188568937.1">
    <property type="nucleotide sequence ID" value="NZ_BMED01000007.1"/>
</dbReference>
<reference evidence="3" key="2">
    <citation type="submission" date="2020-09" db="EMBL/GenBank/DDBJ databases">
        <authorList>
            <person name="Sun Q."/>
            <person name="Zhou Y."/>
        </authorList>
    </citation>
    <scope>NUCLEOTIDE SEQUENCE</scope>
    <source>
        <strain evidence="3">CGMCC 1.10998</strain>
    </source>
</reference>
<protein>
    <recommendedName>
        <fullName evidence="2">Ice-binding protein C-terminal domain-containing protein</fullName>
    </recommendedName>
</protein>
<dbReference type="EMBL" id="BMED01000007">
    <property type="protein sequence ID" value="GGC96953.1"/>
    <property type="molecule type" value="Genomic_DNA"/>
</dbReference>
<keyword evidence="4" id="KW-1185">Reference proteome</keyword>
<accession>A0A916V0C3</accession>
<proteinExistence type="predicted"/>